<evidence type="ECO:0000313" key="3">
    <source>
        <dbReference type="Proteomes" id="UP000008068"/>
    </source>
</evidence>
<dbReference type="AlphaFoldDB" id="G0P610"/>
<dbReference type="OMA" id="LFCKIMR"/>
<dbReference type="OrthoDB" id="5845299at2759"/>
<organism evidence="3">
    <name type="scientific">Caenorhabditis brenneri</name>
    <name type="common">Nematode worm</name>
    <dbReference type="NCBI Taxonomy" id="135651"/>
    <lineage>
        <taxon>Eukaryota</taxon>
        <taxon>Metazoa</taxon>
        <taxon>Ecdysozoa</taxon>
        <taxon>Nematoda</taxon>
        <taxon>Chromadorea</taxon>
        <taxon>Rhabditida</taxon>
        <taxon>Rhabditina</taxon>
        <taxon>Rhabditomorpha</taxon>
        <taxon>Rhabditoidea</taxon>
        <taxon>Rhabditidae</taxon>
        <taxon>Peloderinae</taxon>
        <taxon>Caenorhabditis</taxon>
    </lineage>
</organism>
<protein>
    <submittedName>
        <fullName evidence="2">Uncharacterized protein</fullName>
    </submittedName>
</protein>
<sequence>MRFLTVLLLLSTCFFASTLAGPRMRSVPSGFVYYVLSNQLHALEGAVKTQNKVIFTKIYDAGATDEKVIEEAMNHWKGYRFKARKAAFSVGTINQIIGQYQIETPLKEKDNSIYPITLVRDSLSPTGWKIKRMG</sequence>
<evidence type="ECO:0000256" key="1">
    <source>
        <dbReference type="SAM" id="SignalP"/>
    </source>
</evidence>
<dbReference type="InParanoid" id="G0P610"/>
<evidence type="ECO:0000313" key="2">
    <source>
        <dbReference type="EMBL" id="EGT46136.1"/>
    </source>
</evidence>
<proteinExistence type="predicted"/>
<accession>G0P610</accession>
<dbReference type="Proteomes" id="UP000008068">
    <property type="component" value="Unassembled WGS sequence"/>
</dbReference>
<gene>
    <name evidence="2" type="ORF">CAEBREN_05752</name>
</gene>
<reference evidence="3" key="1">
    <citation type="submission" date="2011-07" db="EMBL/GenBank/DDBJ databases">
        <authorList>
            <consortium name="Caenorhabditis brenneri Sequencing and Analysis Consortium"/>
            <person name="Wilson R.K."/>
        </authorList>
    </citation>
    <scope>NUCLEOTIDE SEQUENCE [LARGE SCALE GENOMIC DNA]</scope>
    <source>
        <strain evidence="3">PB2801</strain>
    </source>
</reference>
<keyword evidence="1" id="KW-0732">Signal</keyword>
<name>G0P610_CAEBE</name>
<feature type="chain" id="PRO_5003406840" evidence="1">
    <location>
        <begin position="21"/>
        <end position="134"/>
    </location>
</feature>
<keyword evidence="3" id="KW-1185">Reference proteome</keyword>
<dbReference type="HOGENOM" id="CLU_1898041_0_0_1"/>
<dbReference type="FunCoup" id="G0P610">
    <property type="interactions" value="441"/>
</dbReference>
<dbReference type="eggNOG" id="ENOG502TJ5M">
    <property type="taxonomic scope" value="Eukaryota"/>
</dbReference>
<dbReference type="EMBL" id="GL380092">
    <property type="protein sequence ID" value="EGT46136.1"/>
    <property type="molecule type" value="Genomic_DNA"/>
</dbReference>
<feature type="signal peptide" evidence="1">
    <location>
        <begin position="1"/>
        <end position="20"/>
    </location>
</feature>